<organism evidence="2 3">
    <name type="scientific">Marinicauda salina</name>
    <dbReference type="NCBI Taxonomy" id="2135793"/>
    <lineage>
        <taxon>Bacteria</taxon>
        <taxon>Pseudomonadati</taxon>
        <taxon>Pseudomonadota</taxon>
        <taxon>Alphaproteobacteria</taxon>
        <taxon>Maricaulales</taxon>
        <taxon>Maricaulaceae</taxon>
        <taxon>Marinicauda</taxon>
    </lineage>
</organism>
<dbReference type="Proteomes" id="UP000245168">
    <property type="component" value="Unassembled WGS sequence"/>
</dbReference>
<feature type="compositionally biased region" description="Basic residues" evidence="1">
    <location>
        <begin position="11"/>
        <end position="27"/>
    </location>
</feature>
<evidence type="ECO:0000256" key="1">
    <source>
        <dbReference type="SAM" id="MobiDB-lite"/>
    </source>
</evidence>
<dbReference type="AlphaFoldDB" id="A0A2U2BSR2"/>
<dbReference type="InterPro" id="IPR025961">
    <property type="entry name" value="Metal_resist"/>
</dbReference>
<reference evidence="3" key="1">
    <citation type="submission" date="2018-05" db="EMBL/GenBank/DDBJ databases">
        <authorList>
            <person name="Liu B.-T."/>
        </authorList>
    </citation>
    <scope>NUCLEOTIDE SEQUENCE [LARGE SCALE GENOMIC DNA]</scope>
    <source>
        <strain evidence="3">WD6-1</strain>
    </source>
</reference>
<accession>A0A2U2BSR2</accession>
<keyword evidence="3" id="KW-1185">Reference proteome</keyword>
<proteinExistence type="predicted"/>
<evidence type="ECO:0008006" key="4">
    <source>
        <dbReference type="Google" id="ProtNLM"/>
    </source>
</evidence>
<evidence type="ECO:0000313" key="3">
    <source>
        <dbReference type="Proteomes" id="UP000245168"/>
    </source>
</evidence>
<dbReference type="EMBL" id="QEXV01000004">
    <property type="protein sequence ID" value="PWE17044.1"/>
    <property type="molecule type" value="Genomic_DNA"/>
</dbReference>
<name>A0A2U2BSR2_9PROT</name>
<dbReference type="Pfam" id="PF13801">
    <property type="entry name" value="Metal_resist"/>
    <property type="match status" value="1"/>
</dbReference>
<feature type="region of interest" description="Disordered" evidence="1">
    <location>
        <begin position="1"/>
        <end position="33"/>
    </location>
</feature>
<gene>
    <name evidence="2" type="ORF">DDZ18_10090</name>
</gene>
<feature type="compositionally biased region" description="Basic and acidic residues" evidence="1">
    <location>
        <begin position="1"/>
        <end position="10"/>
    </location>
</feature>
<comment type="caution">
    <text evidence="2">The sequence shown here is derived from an EMBL/GenBank/DDBJ whole genome shotgun (WGS) entry which is preliminary data.</text>
</comment>
<evidence type="ECO:0000313" key="2">
    <source>
        <dbReference type="EMBL" id="PWE17044.1"/>
    </source>
</evidence>
<sequence>MAGVGDDRAGRRARGGLRRRLRRARGGRRLDRRGGRAVTRTNILIAALVASALVNGVLGGVLVQRALAPPPVAADFAGRAGPARFNMHAFMTALPEDARPEARRAMHRGFDEMRPLIREAVEARMAARRAMTAEPFDPDAATAALEAAREARGRVERHGESVVLEVVAGLAPDMRARVLSEAYGGRPPFHHHGHHGSPDRF</sequence>
<protein>
    <recommendedName>
        <fullName evidence="4">Periplasmic heavy metal sensor</fullName>
    </recommendedName>
</protein>